<evidence type="ECO:0000313" key="2">
    <source>
        <dbReference type="EMBL" id="GEO83047.1"/>
    </source>
</evidence>
<organism evidence="2 3">
    <name type="scientific">Pararhodospirillum oryzae</name>
    <dbReference type="NCBI Taxonomy" id="478448"/>
    <lineage>
        <taxon>Bacteria</taxon>
        <taxon>Pseudomonadati</taxon>
        <taxon>Pseudomonadota</taxon>
        <taxon>Alphaproteobacteria</taxon>
        <taxon>Rhodospirillales</taxon>
        <taxon>Rhodospirillaceae</taxon>
        <taxon>Pararhodospirillum</taxon>
    </lineage>
</organism>
<reference evidence="2 3" key="1">
    <citation type="submission" date="2019-07" db="EMBL/GenBank/DDBJ databases">
        <title>Whole genome shotgun sequence of Rhodospirillum oryzae NBRC 107573.</title>
        <authorList>
            <person name="Hosoyama A."/>
            <person name="Uohara A."/>
            <person name="Ohji S."/>
            <person name="Ichikawa N."/>
        </authorList>
    </citation>
    <scope>NUCLEOTIDE SEQUENCE [LARGE SCALE GENOMIC DNA]</scope>
    <source>
        <strain evidence="2 3">NBRC 107573</strain>
    </source>
</reference>
<dbReference type="Proteomes" id="UP000321567">
    <property type="component" value="Unassembled WGS sequence"/>
</dbReference>
<feature type="region of interest" description="Disordered" evidence="1">
    <location>
        <begin position="1"/>
        <end position="20"/>
    </location>
</feature>
<dbReference type="EMBL" id="BJZO01000166">
    <property type="protein sequence ID" value="GEO83047.1"/>
    <property type="molecule type" value="Genomic_DNA"/>
</dbReference>
<protein>
    <submittedName>
        <fullName evidence="2">Uncharacterized protein</fullName>
    </submittedName>
</protein>
<proteinExistence type="predicted"/>
<keyword evidence="3" id="KW-1185">Reference proteome</keyword>
<name>A0A512HC62_9PROT</name>
<accession>A0A512HC62</accession>
<comment type="caution">
    <text evidence="2">The sequence shown here is derived from an EMBL/GenBank/DDBJ whole genome shotgun (WGS) entry which is preliminary data.</text>
</comment>
<dbReference type="AlphaFoldDB" id="A0A512HC62"/>
<gene>
    <name evidence="2" type="ORF">ROR02_31780</name>
</gene>
<evidence type="ECO:0000313" key="3">
    <source>
        <dbReference type="Proteomes" id="UP000321567"/>
    </source>
</evidence>
<evidence type="ECO:0000256" key="1">
    <source>
        <dbReference type="SAM" id="MobiDB-lite"/>
    </source>
</evidence>
<sequence length="91" mass="10023">MLEQPVPDLAPKRIQDDANPLTPSQFGCGYKIAVAGNQNNGIDLPLERKRSDINADSHVHGFLPESGLKISICQFGYLTLSINNFFLGTFF</sequence>